<reference evidence="2" key="1">
    <citation type="submission" date="2019-04" db="EMBL/GenBank/DDBJ databases">
        <title>Evolution of Biomass-Degrading Anaerobic Consortia Revealed by Metagenomics.</title>
        <authorList>
            <person name="Peng X."/>
        </authorList>
    </citation>
    <scope>NUCLEOTIDE SEQUENCE</scope>
    <source>
        <strain evidence="2">SIG311</strain>
    </source>
</reference>
<keyword evidence="1" id="KW-0812">Transmembrane</keyword>
<feature type="transmembrane region" description="Helical" evidence="1">
    <location>
        <begin position="303"/>
        <end position="320"/>
    </location>
</feature>
<evidence type="ECO:0000256" key="1">
    <source>
        <dbReference type="SAM" id="Phobius"/>
    </source>
</evidence>
<feature type="transmembrane region" description="Helical" evidence="1">
    <location>
        <begin position="17"/>
        <end position="35"/>
    </location>
</feature>
<keyword evidence="1" id="KW-0472">Membrane</keyword>
<gene>
    <name evidence="2" type="ORF">E7272_13575</name>
</gene>
<feature type="transmembrane region" description="Helical" evidence="1">
    <location>
        <begin position="170"/>
        <end position="195"/>
    </location>
</feature>
<feature type="transmembrane region" description="Helical" evidence="1">
    <location>
        <begin position="393"/>
        <end position="411"/>
    </location>
</feature>
<feature type="transmembrane region" description="Helical" evidence="1">
    <location>
        <begin position="215"/>
        <end position="237"/>
    </location>
</feature>
<feature type="transmembrane region" description="Helical" evidence="1">
    <location>
        <begin position="332"/>
        <end position="357"/>
    </location>
</feature>
<feature type="transmembrane region" description="Helical" evidence="1">
    <location>
        <begin position="127"/>
        <end position="149"/>
    </location>
</feature>
<feature type="transmembrane region" description="Helical" evidence="1">
    <location>
        <begin position="102"/>
        <end position="121"/>
    </location>
</feature>
<feature type="transmembrane region" description="Helical" evidence="1">
    <location>
        <begin position="78"/>
        <end position="95"/>
    </location>
</feature>
<feature type="transmembrane region" description="Helical" evidence="1">
    <location>
        <begin position="258"/>
        <end position="283"/>
    </location>
</feature>
<dbReference type="Proteomes" id="UP000766246">
    <property type="component" value="Unassembled WGS sequence"/>
</dbReference>
<keyword evidence="1" id="KW-1133">Transmembrane helix</keyword>
<dbReference type="EMBL" id="SVER01000057">
    <property type="protein sequence ID" value="MBE5920854.1"/>
    <property type="molecule type" value="Genomic_DNA"/>
</dbReference>
<accession>A0A927UEH5</accession>
<evidence type="ECO:0000313" key="2">
    <source>
        <dbReference type="EMBL" id="MBE5920854.1"/>
    </source>
</evidence>
<feature type="transmembrane region" description="Helical" evidence="1">
    <location>
        <begin position="363"/>
        <end position="386"/>
    </location>
</feature>
<feature type="transmembrane region" description="Helical" evidence="1">
    <location>
        <begin position="42"/>
        <end position="58"/>
    </location>
</feature>
<dbReference type="InterPro" id="IPR025291">
    <property type="entry name" value="DUF4153"/>
</dbReference>
<dbReference type="AlphaFoldDB" id="A0A927UEH5"/>
<proteinExistence type="predicted"/>
<name>A0A927UEH5_9FIRM</name>
<comment type="caution">
    <text evidence="2">The sequence shown here is derived from an EMBL/GenBank/DDBJ whole genome shotgun (WGS) entry which is preliminary data.</text>
</comment>
<sequence>MDNTINEKMAKGDGEAFAKYGLLSLIFTIVYTICLYRNRMSITYPIFMAITMVLIALVRKSDNLPFLRDRNGKLGMNLFYVVSLMLLAVSKCMFTSHSLQNLSGLAIFLLFMSFIMELYVDTTGWDIAGWIGGIFFTIVRPIEYLPWPFKDFAAWVKDKGSETSKEKKSAFMAVGLGIVIAIPLLAVVISLLISADAVFSRVLERVFSEIHLPDNMLDIVGVAFTLFYGFVCAYIIPNSLSKKKLSISPAKQGNNNPLIAITFTILLGIVYLFFCLIQVLFLFTDSMKLPTGYTYAEYAHEGFYQLLAVCLINVALVLICSRAFTKNKLLNIILSVIGACTYIMIASSAMRMVLYIGVYQLTFLRLFVLWFLCVLSLWLAFLIVALYKSNFPVFKAAMVTITVAYLVFAFANPDYQIAKYDLAHTDSSVSEYESVAQYITETLSPDAASALTGDKKLLKDLENEVRYTYPKEHYEGIRKFNISYARAKALFEGN</sequence>
<evidence type="ECO:0000313" key="3">
    <source>
        <dbReference type="Proteomes" id="UP000766246"/>
    </source>
</evidence>
<dbReference type="Pfam" id="PF13687">
    <property type="entry name" value="DUF4153"/>
    <property type="match status" value="1"/>
</dbReference>
<protein>
    <submittedName>
        <fullName evidence="2">DUF4173 domain-containing protein</fullName>
    </submittedName>
</protein>
<organism evidence="2 3">
    <name type="scientific">Pseudobutyrivibrio ruminis</name>
    <dbReference type="NCBI Taxonomy" id="46206"/>
    <lineage>
        <taxon>Bacteria</taxon>
        <taxon>Bacillati</taxon>
        <taxon>Bacillota</taxon>
        <taxon>Clostridia</taxon>
        <taxon>Lachnospirales</taxon>
        <taxon>Lachnospiraceae</taxon>
        <taxon>Pseudobutyrivibrio</taxon>
    </lineage>
</organism>